<feature type="non-terminal residue" evidence="1">
    <location>
        <position position="1"/>
    </location>
</feature>
<name>A0A9N9PI32_9GLOM</name>
<gene>
    <name evidence="1" type="ORF">CPELLU_LOCUS19461</name>
</gene>
<dbReference type="OrthoDB" id="10563142at2759"/>
<comment type="caution">
    <text evidence="1">The sequence shown here is derived from an EMBL/GenBank/DDBJ whole genome shotgun (WGS) entry which is preliminary data.</text>
</comment>
<dbReference type="Proteomes" id="UP000789759">
    <property type="component" value="Unassembled WGS sequence"/>
</dbReference>
<sequence length="72" mass="8742">TTGKDEMEDFGIFTDKYLRIINLDKYMIIDYLKDEFFANYEKDNEIKNDDERALFLHFMNSCIKVFRNTVIE</sequence>
<evidence type="ECO:0000313" key="2">
    <source>
        <dbReference type="Proteomes" id="UP000789759"/>
    </source>
</evidence>
<accession>A0A9N9PI32</accession>
<evidence type="ECO:0000313" key="1">
    <source>
        <dbReference type="EMBL" id="CAG8818654.1"/>
    </source>
</evidence>
<protein>
    <submittedName>
        <fullName evidence="1">6101_t:CDS:1</fullName>
    </submittedName>
</protein>
<organism evidence="1 2">
    <name type="scientific">Cetraspora pellucida</name>
    <dbReference type="NCBI Taxonomy" id="1433469"/>
    <lineage>
        <taxon>Eukaryota</taxon>
        <taxon>Fungi</taxon>
        <taxon>Fungi incertae sedis</taxon>
        <taxon>Mucoromycota</taxon>
        <taxon>Glomeromycotina</taxon>
        <taxon>Glomeromycetes</taxon>
        <taxon>Diversisporales</taxon>
        <taxon>Gigasporaceae</taxon>
        <taxon>Cetraspora</taxon>
    </lineage>
</organism>
<dbReference type="AlphaFoldDB" id="A0A9N9PI32"/>
<reference evidence="1" key="1">
    <citation type="submission" date="2021-06" db="EMBL/GenBank/DDBJ databases">
        <authorList>
            <person name="Kallberg Y."/>
            <person name="Tangrot J."/>
            <person name="Rosling A."/>
        </authorList>
    </citation>
    <scope>NUCLEOTIDE SEQUENCE</scope>
    <source>
        <strain evidence="1">FL966</strain>
    </source>
</reference>
<keyword evidence="2" id="KW-1185">Reference proteome</keyword>
<feature type="non-terminal residue" evidence="1">
    <location>
        <position position="72"/>
    </location>
</feature>
<dbReference type="EMBL" id="CAJVQA010046991">
    <property type="protein sequence ID" value="CAG8818654.1"/>
    <property type="molecule type" value="Genomic_DNA"/>
</dbReference>
<proteinExistence type="predicted"/>